<dbReference type="EMBL" id="FNPV01000007">
    <property type="protein sequence ID" value="SDZ04456.1"/>
    <property type="molecule type" value="Genomic_DNA"/>
</dbReference>
<dbReference type="OrthoDB" id="9780552at2"/>
<feature type="transmembrane region" description="Helical" evidence="10">
    <location>
        <begin position="187"/>
        <end position="211"/>
    </location>
</feature>
<keyword evidence="6 10" id="KW-1133">Transmembrane helix</keyword>
<feature type="transmembrane region" description="Helical" evidence="10">
    <location>
        <begin position="22"/>
        <end position="42"/>
    </location>
</feature>
<dbReference type="STRING" id="159292.SAMN05192546_10788"/>
<evidence type="ECO:0000256" key="2">
    <source>
        <dbReference type="ARBA" id="ARBA00022448"/>
    </source>
</evidence>
<evidence type="ECO:0000313" key="12">
    <source>
        <dbReference type="EMBL" id="SDZ04456.1"/>
    </source>
</evidence>
<evidence type="ECO:0000313" key="13">
    <source>
        <dbReference type="Proteomes" id="UP000199230"/>
    </source>
</evidence>
<evidence type="ECO:0000256" key="9">
    <source>
        <dbReference type="RuleBase" id="RU003945"/>
    </source>
</evidence>
<evidence type="ECO:0000256" key="10">
    <source>
        <dbReference type="SAM" id="Phobius"/>
    </source>
</evidence>
<dbReference type="AlphaFoldDB" id="A0A1H3PTT8"/>
<dbReference type="PANTHER" id="PTHR12428">
    <property type="entry name" value="OXA1"/>
    <property type="match status" value="1"/>
</dbReference>
<protein>
    <submittedName>
        <fullName evidence="12">YidC/Oxa1 family membrane protein insertase</fullName>
    </submittedName>
</protein>
<comment type="subcellular location">
    <subcellularLocation>
        <location evidence="1">Cell membrane</location>
        <topology evidence="1">Multi-pass membrane protein</topology>
    </subcellularLocation>
    <subcellularLocation>
        <location evidence="9">Membrane</location>
        <topology evidence="9">Multi-pass membrane protein</topology>
    </subcellularLocation>
</comment>
<dbReference type="RefSeq" id="WP_093314290.1">
    <property type="nucleotide sequence ID" value="NZ_FNPV01000007.1"/>
</dbReference>
<evidence type="ECO:0000256" key="7">
    <source>
        <dbReference type="ARBA" id="ARBA00023136"/>
    </source>
</evidence>
<dbReference type="GO" id="GO:0051205">
    <property type="term" value="P:protein insertion into membrane"/>
    <property type="evidence" value="ECO:0007669"/>
    <property type="project" value="TreeGrafter"/>
</dbReference>
<dbReference type="Pfam" id="PF02096">
    <property type="entry name" value="60KD_IMP"/>
    <property type="match status" value="1"/>
</dbReference>
<keyword evidence="7 10" id="KW-0472">Membrane</keyword>
<accession>A0A1H3PTT8</accession>
<dbReference type="InterPro" id="IPR028055">
    <property type="entry name" value="YidC/Oxa/ALB_C"/>
</dbReference>
<organism evidence="12 13">
    <name type="scientific">Tindallia californiensis</name>
    <dbReference type="NCBI Taxonomy" id="159292"/>
    <lineage>
        <taxon>Bacteria</taxon>
        <taxon>Bacillati</taxon>
        <taxon>Bacillota</taxon>
        <taxon>Clostridia</taxon>
        <taxon>Peptostreptococcales</taxon>
        <taxon>Tindalliaceae</taxon>
        <taxon>Tindallia</taxon>
    </lineage>
</organism>
<dbReference type="GO" id="GO:0005886">
    <property type="term" value="C:plasma membrane"/>
    <property type="evidence" value="ECO:0007669"/>
    <property type="project" value="UniProtKB-SubCell"/>
</dbReference>
<name>A0A1H3PTT8_9FIRM</name>
<reference evidence="12 13" key="1">
    <citation type="submission" date="2016-10" db="EMBL/GenBank/DDBJ databases">
        <authorList>
            <person name="de Groot N.N."/>
        </authorList>
    </citation>
    <scope>NUCLEOTIDE SEQUENCE [LARGE SCALE GENOMIC DNA]</scope>
    <source>
        <strain evidence="12 13">APO</strain>
    </source>
</reference>
<feature type="domain" description="Membrane insertase YidC/Oxa/ALB C-terminal" evidence="11">
    <location>
        <begin position="22"/>
        <end position="225"/>
    </location>
</feature>
<keyword evidence="13" id="KW-1185">Reference proteome</keyword>
<evidence type="ECO:0000256" key="8">
    <source>
        <dbReference type="ARBA" id="ARBA00023186"/>
    </source>
</evidence>
<comment type="similarity">
    <text evidence="9">Belongs to the OXA1/ALB3/YidC family.</text>
</comment>
<evidence type="ECO:0000256" key="6">
    <source>
        <dbReference type="ARBA" id="ARBA00022989"/>
    </source>
</evidence>
<keyword evidence="2" id="KW-0813">Transport</keyword>
<evidence type="ECO:0000256" key="5">
    <source>
        <dbReference type="ARBA" id="ARBA00022927"/>
    </source>
</evidence>
<dbReference type="InterPro" id="IPR047196">
    <property type="entry name" value="YidC_ALB_C"/>
</dbReference>
<evidence type="ECO:0000256" key="3">
    <source>
        <dbReference type="ARBA" id="ARBA00022475"/>
    </source>
</evidence>
<sequence>MRFFAEPLSQLLHLVYGVVGDYGISIVIFTILVKLVLIPLTVKQTKSMKKMQDIQPKIKELQKQYKNDKEKMNQKVMELYKEHNVNPAGGCLPLLIQFPIIIGLFTVLRVPADYGFTPEMVQQGFLWIEDISATPNIVFSEFSASMIPEMIMPLLAGATTYLSSKTMQAANKGGGNPQQESMQKMMLYFFPLMLIYMSMQFPNGLILYWVVSNLFQTAQQLIINRPTPLSTGKGSEAS</sequence>
<dbReference type="GO" id="GO:0015031">
    <property type="term" value="P:protein transport"/>
    <property type="evidence" value="ECO:0007669"/>
    <property type="project" value="UniProtKB-KW"/>
</dbReference>
<dbReference type="PRINTS" id="PR01900">
    <property type="entry name" value="YIDCPROTEIN"/>
</dbReference>
<evidence type="ECO:0000259" key="11">
    <source>
        <dbReference type="Pfam" id="PF02096"/>
    </source>
</evidence>
<keyword evidence="5" id="KW-0653">Protein transport</keyword>
<dbReference type="NCBIfam" id="TIGR03592">
    <property type="entry name" value="yidC_oxa1_cterm"/>
    <property type="match status" value="1"/>
</dbReference>
<proteinExistence type="inferred from homology"/>
<dbReference type="GO" id="GO:0032977">
    <property type="term" value="F:membrane insertase activity"/>
    <property type="evidence" value="ECO:0007669"/>
    <property type="project" value="InterPro"/>
</dbReference>
<dbReference type="PANTHER" id="PTHR12428:SF65">
    <property type="entry name" value="CYTOCHROME C OXIDASE ASSEMBLY PROTEIN COX18, MITOCHONDRIAL"/>
    <property type="match status" value="1"/>
</dbReference>
<gene>
    <name evidence="12" type="ORF">SAMN05192546_10788</name>
</gene>
<keyword evidence="4 9" id="KW-0812">Transmembrane</keyword>
<dbReference type="CDD" id="cd20070">
    <property type="entry name" value="5TM_YidC_Alb3"/>
    <property type="match status" value="1"/>
</dbReference>
<dbReference type="InterPro" id="IPR001708">
    <property type="entry name" value="YidC/ALB3/OXA1/COX18"/>
</dbReference>
<evidence type="ECO:0000256" key="1">
    <source>
        <dbReference type="ARBA" id="ARBA00004651"/>
    </source>
</evidence>
<keyword evidence="8" id="KW-0143">Chaperone</keyword>
<dbReference type="Proteomes" id="UP000199230">
    <property type="component" value="Unassembled WGS sequence"/>
</dbReference>
<keyword evidence="3" id="KW-1003">Cell membrane</keyword>
<evidence type="ECO:0000256" key="4">
    <source>
        <dbReference type="ARBA" id="ARBA00022692"/>
    </source>
</evidence>